<dbReference type="PANTHER" id="PTHR20883">
    <property type="entry name" value="PHYTANOYL-COA DIOXYGENASE DOMAIN CONTAINING 1"/>
    <property type="match status" value="1"/>
</dbReference>
<name>A0A511FPU9_9PROT</name>
<protein>
    <submittedName>
        <fullName evidence="1">Phytanoyl-CoA dioxygenase</fullName>
    </submittedName>
</protein>
<comment type="caution">
    <text evidence="1">The sequence shown here is derived from an EMBL/GenBank/DDBJ whole genome shotgun (WGS) entry which is preliminary data.</text>
</comment>
<dbReference type="AlphaFoldDB" id="A0A511FPU9"/>
<dbReference type="Proteomes" id="UP000321800">
    <property type="component" value="Unassembled WGS sequence"/>
</dbReference>
<dbReference type="Pfam" id="PF05721">
    <property type="entry name" value="PhyH"/>
    <property type="match status" value="1"/>
</dbReference>
<gene>
    <name evidence="1" type="ORF">ATR01nite_20390</name>
</gene>
<reference evidence="1 2" key="1">
    <citation type="submission" date="2019-07" db="EMBL/GenBank/DDBJ databases">
        <title>Whole genome shotgun sequence of Acetobacter tropicalis NBRC 16470.</title>
        <authorList>
            <person name="Hosoyama A."/>
            <person name="Uohara A."/>
            <person name="Ohji S."/>
            <person name="Ichikawa N."/>
        </authorList>
    </citation>
    <scope>NUCLEOTIDE SEQUENCE [LARGE SCALE GENOMIC DNA]</scope>
    <source>
        <strain evidence="1 2">NBRC 16470</strain>
    </source>
</reference>
<dbReference type="GO" id="GO:0016706">
    <property type="term" value="F:2-oxoglutarate-dependent dioxygenase activity"/>
    <property type="evidence" value="ECO:0007669"/>
    <property type="project" value="UniProtKB-ARBA"/>
</dbReference>
<evidence type="ECO:0000313" key="2">
    <source>
        <dbReference type="Proteomes" id="UP000321800"/>
    </source>
</evidence>
<evidence type="ECO:0000313" key="1">
    <source>
        <dbReference type="EMBL" id="GEL50964.1"/>
    </source>
</evidence>
<dbReference type="InterPro" id="IPR008775">
    <property type="entry name" value="Phytyl_CoA_dOase-like"/>
</dbReference>
<dbReference type="PANTHER" id="PTHR20883:SF49">
    <property type="entry name" value="PHYTANOYL-COA DIOXYGENASE"/>
    <property type="match status" value="1"/>
</dbReference>
<keyword evidence="1" id="KW-0560">Oxidoreductase</keyword>
<dbReference type="RefSeq" id="WP_045543606.1">
    <property type="nucleotide sequence ID" value="NZ_BJVR01000020.1"/>
</dbReference>
<dbReference type="EMBL" id="BJVR01000020">
    <property type="protein sequence ID" value="GEL50964.1"/>
    <property type="molecule type" value="Genomic_DNA"/>
</dbReference>
<accession>A0A511FPU9</accession>
<sequence>MSPFITSPFISEEQYAQFQQDGALCLRNVIPDETVEALKKALPEAIAAAGPHHFKFGNPEEKGGFFGDVLVWQRVPAFRDFVWSGPLAHVAGALMHSRTVTFYHDFLLIKEGGTSKRTPWHQDQSYWCVDGSQALTVWMPLDEIPLETSLEFVRGSHLWNTLYEAVPFDSASSFNGSRDNRPQIPDIDAARADHDILKWALKPGDCLVFHCRTLHAAPGNANPNRSRRVLSTCWAGDDARYMEIESDLAPPVKGDNLIPGGPLTCATFPQILPAPTSVSGVI</sequence>
<keyword evidence="1" id="KW-0223">Dioxygenase</keyword>
<proteinExistence type="predicted"/>
<dbReference type="GO" id="GO:0005506">
    <property type="term" value="F:iron ion binding"/>
    <property type="evidence" value="ECO:0007669"/>
    <property type="project" value="UniProtKB-ARBA"/>
</dbReference>
<dbReference type="Gene3D" id="2.60.120.620">
    <property type="entry name" value="q2cbj1_9rhob like domain"/>
    <property type="match status" value="1"/>
</dbReference>
<dbReference type="SUPFAM" id="SSF51197">
    <property type="entry name" value="Clavaminate synthase-like"/>
    <property type="match status" value="1"/>
</dbReference>
<organism evidence="1 2">
    <name type="scientific">Acetobacter tropicalis</name>
    <dbReference type="NCBI Taxonomy" id="104102"/>
    <lineage>
        <taxon>Bacteria</taxon>
        <taxon>Pseudomonadati</taxon>
        <taxon>Pseudomonadota</taxon>
        <taxon>Alphaproteobacteria</taxon>
        <taxon>Acetobacterales</taxon>
        <taxon>Acetobacteraceae</taxon>
        <taxon>Acetobacter</taxon>
    </lineage>
</organism>